<keyword evidence="2" id="KW-1003">Cell membrane</keyword>
<keyword evidence="3 6" id="KW-0812">Transmembrane</keyword>
<protein>
    <recommendedName>
        <fullName evidence="8">LysE family translocator</fullName>
    </recommendedName>
</protein>
<proteinExistence type="predicted"/>
<feature type="transmembrane region" description="Helical" evidence="6">
    <location>
        <begin position="70"/>
        <end position="87"/>
    </location>
</feature>
<evidence type="ECO:0000313" key="7">
    <source>
        <dbReference type="EMBL" id="SVE13004.1"/>
    </source>
</evidence>
<dbReference type="EMBL" id="UINC01196128">
    <property type="protein sequence ID" value="SVE13004.1"/>
    <property type="molecule type" value="Genomic_DNA"/>
</dbReference>
<evidence type="ECO:0000256" key="6">
    <source>
        <dbReference type="SAM" id="Phobius"/>
    </source>
</evidence>
<organism evidence="7">
    <name type="scientific">marine metagenome</name>
    <dbReference type="NCBI Taxonomy" id="408172"/>
    <lineage>
        <taxon>unclassified sequences</taxon>
        <taxon>metagenomes</taxon>
        <taxon>ecological metagenomes</taxon>
    </lineage>
</organism>
<evidence type="ECO:0008006" key="8">
    <source>
        <dbReference type="Google" id="ProtNLM"/>
    </source>
</evidence>
<feature type="transmembrane region" description="Helical" evidence="6">
    <location>
        <begin position="41"/>
        <end position="61"/>
    </location>
</feature>
<evidence type="ECO:0000256" key="1">
    <source>
        <dbReference type="ARBA" id="ARBA00004651"/>
    </source>
</evidence>
<reference evidence="7" key="1">
    <citation type="submission" date="2018-05" db="EMBL/GenBank/DDBJ databases">
        <authorList>
            <person name="Lanie J.A."/>
            <person name="Ng W.-L."/>
            <person name="Kazmierczak K.M."/>
            <person name="Andrzejewski T.M."/>
            <person name="Davidsen T.M."/>
            <person name="Wayne K.J."/>
            <person name="Tettelin H."/>
            <person name="Glass J.I."/>
            <person name="Rusch D."/>
            <person name="Podicherti R."/>
            <person name="Tsui H.-C.T."/>
            <person name="Winkler M.E."/>
        </authorList>
    </citation>
    <scope>NUCLEOTIDE SEQUENCE</scope>
</reference>
<dbReference type="Pfam" id="PF01810">
    <property type="entry name" value="LysE"/>
    <property type="match status" value="1"/>
</dbReference>
<feature type="non-terminal residue" evidence="7">
    <location>
        <position position="196"/>
    </location>
</feature>
<keyword evidence="5 6" id="KW-0472">Membrane</keyword>
<dbReference type="GO" id="GO:0005886">
    <property type="term" value="C:plasma membrane"/>
    <property type="evidence" value="ECO:0007669"/>
    <property type="project" value="UniProtKB-SubCell"/>
</dbReference>
<accession>A0A383AZD8</accession>
<dbReference type="GO" id="GO:0006865">
    <property type="term" value="P:amino acid transport"/>
    <property type="evidence" value="ECO:0007669"/>
    <property type="project" value="InterPro"/>
</dbReference>
<evidence type="ECO:0000256" key="2">
    <source>
        <dbReference type="ARBA" id="ARBA00022475"/>
    </source>
</evidence>
<evidence type="ECO:0000256" key="3">
    <source>
        <dbReference type="ARBA" id="ARBA00022692"/>
    </source>
</evidence>
<gene>
    <name evidence="7" type="ORF">METZ01_LOCUS465858</name>
</gene>
<comment type="subcellular location">
    <subcellularLocation>
        <location evidence="1">Cell membrane</location>
        <topology evidence="1">Multi-pass membrane protein</topology>
    </subcellularLocation>
</comment>
<feature type="transmembrane region" description="Helical" evidence="6">
    <location>
        <begin position="141"/>
        <end position="165"/>
    </location>
</feature>
<evidence type="ECO:0000256" key="4">
    <source>
        <dbReference type="ARBA" id="ARBA00022989"/>
    </source>
</evidence>
<dbReference type="AlphaFoldDB" id="A0A383AZD8"/>
<dbReference type="PANTHER" id="PTHR38825">
    <property type="entry name" value="LYSINE EXPORTER PROTEIN (LYSE/YGGA)"/>
    <property type="match status" value="1"/>
</dbReference>
<dbReference type="InterPro" id="IPR001123">
    <property type="entry name" value="LeuE-type"/>
</dbReference>
<dbReference type="PANTHER" id="PTHR38825:SF2">
    <property type="entry name" value="LYSINE TRANSPORTER LYSE"/>
    <property type="match status" value="1"/>
</dbReference>
<keyword evidence="4 6" id="KW-1133">Transmembrane helix</keyword>
<name>A0A383AZD8_9ZZZZ</name>
<evidence type="ECO:0000256" key="5">
    <source>
        <dbReference type="ARBA" id="ARBA00023136"/>
    </source>
</evidence>
<sequence>MFESLLIAGVLLGTVEGFKPGPLQTLVITETLKRDWKAGFKVTLAPLVTDGPIIMFCALIVSGLSNNDQIFAIISFAGALFLIYMAYETFMINEVKINEDDSRNSPLYKGVITNLLNPNPYIYWTLIGSPFLVRAFEAGTFLPLVFIFPFFFAFILCKTFTAILVGRSRTFLSSRTYFTVLKSLALILLAFAFIFI</sequence>
<feature type="transmembrane region" description="Helical" evidence="6">
    <location>
        <begin position="177"/>
        <end position="195"/>
    </location>
</feature>